<name>A0A450VGE4_9GAMM</name>
<proteinExistence type="predicted"/>
<gene>
    <name evidence="1" type="ORF">BECKH772A_GA0070896_101477</name>
    <name evidence="2" type="ORF">BECKH772B_GA0070898_101487</name>
    <name evidence="3" type="ORF">BECKH772C_GA0070978_101457</name>
</gene>
<dbReference type="AlphaFoldDB" id="A0A450VGE4"/>
<sequence length="86" mass="9686">MSRIEKLDAESLKDEEFNQIVSELIENAKAGNLNEVKGLGSKLCRFKCDRIYDLEKAACGPGPEEGVVKECRDNARRHRDTCKRGC</sequence>
<evidence type="ECO:0000313" key="1">
    <source>
        <dbReference type="EMBL" id="VFJ98792.1"/>
    </source>
</evidence>
<dbReference type="EMBL" id="CAADFJ010000145">
    <property type="protein sequence ID" value="VFK03791.1"/>
    <property type="molecule type" value="Genomic_DNA"/>
</dbReference>
<dbReference type="EMBL" id="CAADFG010000147">
    <property type="protein sequence ID" value="VFJ98792.1"/>
    <property type="molecule type" value="Genomic_DNA"/>
</dbReference>
<reference evidence="3" key="1">
    <citation type="submission" date="2019-02" db="EMBL/GenBank/DDBJ databases">
        <authorList>
            <person name="Gruber-Vodicka R. H."/>
            <person name="Seah K. B. B."/>
        </authorList>
    </citation>
    <scope>NUCLEOTIDE SEQUENCE</scope>
    <source>
        <strain evidence="3">BECK_SA2B12</strain>
        <strain evidence="1">BECK_SA2B15</strain>
        <strain evidence="2">BECK_SA2B20</strain>
    </source>
</reference>
<accession>A0A450VGE4</accession>
<dbReference type="EMBL" id="CAADFI010000148">
    <property type="protein sequence ID" value="VFJ99039.1"/>
    <property type="molecule type" value="Genomic_DNA"/>
</dbReference>
<evidence type="ECO:0000313" key="3">
    <source>
        <dbReference type="EMBL" id="VFK03791.1"/>
    </source>
</evidence>
<protein>
    <submittedName>
        <fullName evidence="3">Uncharacterized protein</fullName>
    </submittedName>
</protein>
<organism evidence="3">
    <name type="scientific">Candidatus Kentrum eta</name>
    <dbReference type="NCBI Taxonomy" id="2126337"/>
    <lineage>
        <taxon>Bacteria</taxon>
        <taxon>Pseudomonadati</taxon>
        <taxon>Pseudomonadota</taxon>
        <taxon>Gammaproteobacteria</taxon>
        <taxon>Candidatus Kentrum</taxon>
    </lineage>
</organism>
<evidence type="ECO:0000313" key="2">
    <source>
        <dbReference type="EMBL" id="VFJ99039.1"/>
    </source>
</evidence>